<comment type="caution">
    <text evidence="2">The sequence shown here is derived from an EMBL/GenBank/DDBJ whole genome shotgun (WGS) entry which is preliminary data.</text>
</comment>
<feature type="compositionally biased region" description="Basic and acidic residues" evidence="1">
    <location>
        <begin position="327"/>
        <end position="336"/>
    </location>
</feature>
<keyword evidence="3" id="KW-1185">Reference proteome</keyword>
<gene>
    <name evidence="2" type="ORF">SNAT2548_LOCUS8900</name>
</gene>
<name>A0A812KN86_9DINO</name>
<dbReference type="Proteomes" id="UP000604046">
    <property type="component" value="Unassembled WGS sequence"/>
</dbReference>
<reference evidence="2" key="1">
    <citation type="submission" date="2021-02" db="EMBL/GenBank/DDBJ databases">
        <authorList>
            <person name="Dougan E. K."/>
            <person name="Rhodes N."/>
            <person name="Thang M."/>
            <person name="Chan C."/>
        </authorList>
    </citation>
    <scope>NUCLEOTIDE SEQUENCE</scope>
</reference>
<evidence type="ECO:0000313" key="3">
    <source>
        <dbReference type="Proteomes" id="UP000604046"/>
    </source>
</evidence>
<evidence type="ECO:0000313" key="2">
    <source>
        <dbReference type="EMBL" id="CAE7226979.1"/>
    </source>
</evidence>
<organism evidence="2 3">
    <name type="scientific">Symbiodinium natans</name>
    <dbReference type="NCBI Taxonomy" id="878477"/>
    <lineage>
        <taxon>Eukaryota</taxon>
        <taxon>Sar</taxon>
        <taxon>Alveolata</taxon>
        <taxon>Dinophyceae</taxon>
        <taxon>Suessiales</taxon>
        <taxon>Symbiodiniaceae</taxon>
        <taxon>Symbiodinium</taxon>
    </lineage>
</organism>
<dbReference type="AlphaFoldDB" id="A0A812KN86"/>
<evidence type="ECO:0000256" key="1">
    <source>
        <dbReference type="SAM" id="MobiDB-lite"/>
    </source>
</evidence>
<protein>
    <submittedName>
        <fullName evidence="2">Uncharacterized protein</fullName>
    </submittedName>
</protein>
<proteinExistence type="predicted"/>
<dbReference type="OrthoDB" id="419667at2759"/>
<accession>A0A812KN86</accession>
<sequence>MLAGPSLSWNWWVALRKSTRNTNYHESFSTWLQQSEYQEMSRAGNLGVVWNKLLSWGILTQFEDFYGECADFLHAELPKAESILQTMNSFANLLESRFAGQPSSLMGAVFFEISKFCAQPSGSSAEECQCGQRRASRVRPQLQNLFMSALARGQAQLPDGCNAEEVVGKMISEIAQGERPALRAKGLGKGGKQSQSQNDSLLGVLHDASACRECKGFVLANNSPDVRKHSAYLACMSKLRSAFCTCVDPGEDAGFTSCDFHHESTHTIADFTWGLATLMEQESIVPASVPAVGAAAVQLGMIVQEMADKQTAEAAERAAKGDIGSEECAKAARTQD</sequence>
<feature type="region of interest" description="Disordered" evidence="1">
    <location>
        <begin position="317"/>
        <end position="336"/>
    </location>
</feature>
<dbReference type="EMBL" id="CAJNDS010000669">
    <property type="protein sequence ID" value="CAE7226979.1"/>
    <property type="molecule type" value="Genomic_DNA"/>
</dbReference>